<feature type="region of interest" description="Disordered" evidence="1">
    <location>
        <begin position="407"/>
        <end position="468"/>
    </location>
</feature>
<protein>
    <submittedName>
        <fullName evidence="2">Uncharacterized protein</fullName>
    </submittedName>
</protein>
<feature type="region of interest" description="Disordered" evidence="1">
    <location>
        <begin position="505"/>
        <end position="684"/>
    </location>
</feature>
<sequence>MAKTPKSGTPFPCKDIRVIAIRNKLQSDRRIHRDDVLDLVHVYDSIMKLGHDLRILFMDWMENHFDLMQVWLPDILKIAPKFFYVASYPEKDSQNQAIAKLKPLGLLQGPNQDGFFPGKIQKLAAKGKKALPTHGEAENGGGGDFSPKHSENLTGGSDLSVVRSNNQHDAGDLPPQIIHNEDQHHHSGDHHLSVSGPPPAPGLMVSTGFLPSVPDGGFPLAPSSSQYHDGGQSLAHSNDYSMDGNKRKANDDDGSVAISLLGVGGELPQSLLDKYPEDHGKVLEEVYLETVALIQTHLQEQDLVLQRIAEQLGPDDPLFATFCQLRAEQPTFENEMAKAKLCYDAAEAKYHRLEQQTRKRMRASLELGSFNLGAARSPSALDDPLLQKIHKRQATASTQYRSDVWREQNSYSSTATGSPSLLGSTPPEATPGPNYGSPGPRHTMPPSAMHTPTAGPSRMATLPYTGFSTTTPRCSPTYGAGYGARPPFPGSAGYGQLVYTPAAYTPPHHDFGSQSTRAGGAGSKGKEATRARPSFHGSSVAGPRGDAAGGAAHSTSSPRDNKTVGSSEAASEAKKKYPDDKIMLDFENLGSDKASTSDEKSPSPYGSPRYNKSADVDGPAEAKESAEVDESADAQESADVQESGDTEESADAEESADMEESADAEESANVEESAEMEDSADMRD</sequence>
<accession>A0AAE0K2F3</accession>
<organism evidence="2 3">
    <name type="scientific">Podospora didyma</name>
    <dbReference type="NCBI Taxonomy" id="330526"/>
    <lineage>
        <taxon>Eukaryota</taxon>
        <taxon>Fungi</taxon>
        <taxon>Dikarya</taxon>
        <taxon>Ascomycota</taxon>
        <taxon>Pezizomycotina</taxon>
        <taxon>Sordariomycetes</taxon>
        <taxon>Sordariomycetidae</taxon>
        <taxon>Sordariales</taxon>
        <taxon>Podosporaceae</taxon>
        <taxon>Podospora</taxon>
    </lineage>
</organism>
<feature type="compositionally biased region" description="Polar residues" evidence="1">
    <location>
        <begin position="152"/>
        <end position="168"/>
    </location>
</feature>
<keyword evidence="3" id="KW-1185">Reference proteome</keyword>
<proteinExistence type="predicted"/>
<dbReference type="AlphaFoldDB" id="A0AAE0K2F3"/>
<dbReference type="EMBL" id="JAULSW010000010">
    <property type="protein sequence ID" value="KAK3368350.1"/>
    <property type="molecule type" value="Genomic_DNA"/>
</dbReference>
<feature type="compositionally biased region" description="Basic and acidic residues" evidence="1">
    <location>
        <begin position="179"/>
        <end position="192"/>
    </location>
</feature>
<dbReference type="Proteomes" id="UP001285441">
    <property type="component" value="Unassembled WGS sequence"/>
</dbReference>
<feature type="compositionally biased region" description="Acidic residues" evidence="1">
    <location>
        <begin position="642"/>
        <end position="684"/>
    </location>
</feature>
<feature type="compositionally biased region" description="Low complexity" evidence="1">
    <location>
        <begin position="541"/>
        <end position="552"/>
    </location>
</feature>
<feature type="compositionally biased region" description="Polar residues" evidence="1">
    <location>
        <begin position="407"/>
        <end position="423"/>
    </location>
</feature>
<feature type="compositionally biased region" description="Basic and acidic residues" evidence="1">
    <location>
        <begin position="612"/>
        <end position="626"/>
    </location>
</feature>
<reference evidence="2" key="1">
    <citation type="journal article" date="2023" name="Mol. Phylogenet. Evol.">
        <title>Genome-scale phylogeny and comparative genomics of the fungal order Sordariales.</title>
        <authorList>
            <person name="Hensen N."/>
            <person name="Bonometti L."/>
            <person name="Westerberg I."/>
            <person name="Brannstrom I.O."/>
            <person name="Guillou S."/>
            <person name="Cros-Aarteil S."/>
            <person name="Calhoun S."/>
            <person name="Haridas S."/>
            <person name="Kuo A."/>
            <person name="Mondo S."/>
            <person name="Pangilinan J."/>
            <person name="Riley R."/>
            <person name="LaButti K."/>
            <person name="Andreopoulos B."/>
            <person name="Lipzen A."/>
            <person name="Chen C."/>
            <person name="Yan M."/>
            <person name="Daum C."/>
            <person name="Ng V."/>
            <person name="Clum A."/>
            <person name="Steindorff A."/>
            <person name="Ohm R.A."/>
            <person name="Martin F."/>
            <person name="Silar P."/>
            <person name="Natvig D.O."/>
            <person name="Lalanne C."/>
            <person name="Gautier V."/>
            <person name="Ament-Velasquez S.L."/>
            <person name="Kruys A."/>
            <person name="Hutchinson M.I."/>
            <person name="Powell A.J."/>
            <person name="Barry K."/>
            <person name="Miller A.N."/>
            <person name="Grigoriev I.V."/>
            <person name="Debuchy R."/>
            <person name="Gladieux P."/>
            <person name="Hiltunen Thoren M."/>
            <person name="Johannesson H."/>
        </authorList>
    </citation>
    <scope>NUCLEOTIDE SEQUENCE</scope>
    <source>
        <strain evidence="2">CBS 232.78</strain>
    </source>
</reference>
<evidence type="ECO:0000256" key="1">
    <source>
        <dbReference type="SAM" id="MobiDB-lite"/>
    </source>
</evidence>
<comment type="caution">
    <text evidence="2">The sequence shown here is derived from an EMBL/GenBank/DDBJ whole genome shotgun (WGS) entry which is preliminary data.</text>
</comment>
<feature type="compositionally biased region" description="Polar residues" evidence="1">
    <location>
        <begin position="553"/>
        <end position="569"/>
    </location>
</feature>
<evidence type="ECO:0000313" key="2">
    <source>
        <dbReference type="EMBL" id="KAK3368350.1"/>
    </source>
</evidence>
<reference evidence="2" key="2">
    <citation type="submission" date="2023-06" db="EMBL/GenBank/DDBJ databases">
        <authorList>
            <consortium name="Lawrence Berkeley National Laboratory"/>
            <person name="Haridas S."/>
            <person name="Hensen N."/>
            <person name="Bonometti L."/>
            <person name="Westerberg I."/>
            <person name="Brannstrom I.O."/>
            <person name="Guillou S."/>
            <person name="Cros-Aarteil S."/>
            <person name="Calhoun S."/>
            <person name="Kuo A."/>
            <person name="Mondo S."/>
            <person name="Pangilinan J."/>
            <person name="Riley R."/>
            <person name="LaButti K."/>
            <person name="Andreopoulos B."/>
            <person name="Lipzen A."/>
            <person name="Chen C."/>
            <person name="Yanf M."/>
            <person name="Daum C."/>
            <person name="Ng V."/>
            <person name="Clum A."/>
            <person name="Steindorff A."/>
            <person name="Ohm R."/>
            <person name="Martin F."/>
            <person name="Silar P."/>
            <person name="Natvig D."/>
            <person name="Lalanne C."/>
            <person name="Gautier V."/>
            <person name="Ament-velasquez S.L."/>
            <person name="Kruys A."/>
            <person name="Hutchinson M.I."/>
            <person name="Powell A.J."/>
            <person name="Barry K."/>
            <person name="Miller A.N."/>
            <person name="Grigoriev I.V."/>
            <person name="Debuchy R."/>
            <person name="Gladieux P."/>
            <person name="Thoren M.H."/>
            <person name="Johannesson H."/>
        </authorList>
    </citation>
    <scope>NUCLEOTIDE SEQUENCE</scope>
    <source>
        <strain evidence="2">CBS 232.78</strain>
    </source>
</reference>
<feature type="region of interest" description="Disordered" evidence="1">
    <location>
        <begin position="126"/>
        <end position="251"/>
    </location>
</feature>
<gene>
    <name evidence="2" type="ORF">B0H63DRAFT_455132</name>
</gene>
<name>A0AAE0K2F3_9PEZI</name>
<evidence type="ECO:0000313" key="3">
    <source>
        <dbReference type="Proteomes" id="UP001285441"/>
    </source>
</evidence>
<feature type="compositionally biased region" description="Basic and acidic residues" evidence="1">
    <location>
        <begin position="571"/>
        <end position="584"/>
    </location>
</feature>